<dbReference type="Pfam" id="PF00583">
    <property type="entry name" value="Acetyltransf_1"/>
    <property type="match status" value="1"/>
</dbReference>
<feature type="domain" description="N-acetyltransferase" evidence="2">
    <location>
        <begin position="163"/>
        <end position="300"/>
    </location>
</feature>
<dbReference type="CDD" id="cd04301">
    <property type="entry name" value="NAT_SF"/>
    <property type="match status" value="1"/>
</dbReference>
<name>A0A1D7TZN3_9HYPH</name>
<gene>
    <name evidence="3" type="ORF">BHK69_09005</name>
</gene>
<dbReference type="Gene3D" id="3.40.630.30">
    <property type="match status" value="1"/>
</dbReference>
<dbReference type="PROSITE" id="PS51186">
    <property type="entry name" value="GNAT"/>
    <property type="match status" value="1"/>
</dbReference>
<dbReference type="AlphaFoldDB" id="A0A1D7TZN3"/>
<dbReference type="SUPFAM" id="SSF55729">
    <property type="entry name" value="Acyl-CoA N-acyltransferases (Nat)"/>
    <property type="match status" value="1"/>
</dbReference>
<reference evidence="3 4" key="1">
    <citation type="journal article" date="2015" name="Antonie Van Leeuwenhoek">
        <title>Bosea vaviloviae sp. nov., a new species of slow-growing rhizobia isolated from nodules of the relict species Vavilovia formosa (Stev.) Fed.</title>
        <authorList>
            <person name="Safronova V.I."/>
            <person name="Kuznetsova I.G."/>
            <person name="Sazanova A.L."/>
            <person name="Kimeklis A.K."/>
            <person name="Belimov A.A."/>
            <person name="Andronov E.E."/>
            <person name="Pinaev A.G."/>
            <person name="Chizhevskaya E.P."/>
            <person name="Pukhaev A.R."/>
            <person name="Popov K.P."/>
            <person name="Willems A."/>
            <person name="Tikhonovich I.A."/>
        </authorList>
    </citation>
    <scope>NUCLEOTIDE SEQUENCE [LARGE SCALE GENOMIC DNA]</scope>
    <source>
        <strain evidence="3 4">Vaf18</strain>
    </source>
</reference>
<evidence type="ECO:0000259" key="2">
    <source>
        <dbReference type="PROSITE" id="PS51186"/>
    </source>
</evidence>
<protein>
    <recommendedName>
        <fullName evidence="2">N-acetyltransferase domain-containing protein</fullName>
    </recommendedName>
</protein>
<proteinExistence type="predicted"/>
<organism evidence="3 4">
    <name type="scientific">Bosea vaviloviae</name>
    <dbReference type="NCBI Taxonomy" id="1526658"/>
    <lineage>
        <taxon>Bacteria</taxon>
        <taxon>Pseudomonadati</taxon>
        <taxon>Pseudomonadota</taxon>
        <taxon>Alphaproteobacteria</taxon>
        <taxon>Hyphomicrobiales</taxon>
        <taxon>Boseaceae</taxon>
        <taxon>Bosea</taxon>
    </lineage>
</organism>
<dbReference type="InterPro" id="IPR000182">
    <property type="entry name" value="GNAT_dom"/>
</dbReference>
<feature type="region of interest" description="Disordered" evidence="1">
    <location>
        <begin position="322"/>
        <end position="347"/>
    </location>
</feature>
<evidence type="ECO:0000256" key="1">
    <source>
        <dbReference type="SAM" id="MobiDB-lite"/>
    </source>
</evidence>
<evidence type="ECO:0000313" key="3">
    <source>
        <dbReference type="EMBL" id="AOO80581.1"/>
    </source>
</evidence>
<dbReference type="EMBL" id="CP017147">
    <property type="protein sequence ID" value="AOO80581.1"/>
    <property type="molecule type" value="Genomic_DNA"/>
</dbReference>
<dbReference type="RefSeq" id="WP_069689799.1">
    <property type="nucleotide sequence ID" value="NZ_CP017147.1"/>
</dbReference>
<accession>A0A1D7TZN3</accession>
<dbReference type="KEGG" id="bvv:BHK69_09005"/>
<sequence length="399" mass="43788">MNVFQHNPDTISAFSRGWSDDPKATPIGILAHLPLNQAGARALFTGALDTANPDLKFICRPSERAAVLYFWFIYLPEGQGGGISLVMERMTSDKNRGLPIFCKPANTKAQTFFEKMGFVMGAAYDGLKSYQLMSCALPDPVAGRKPYDNFMPGLNAGTKKTSVTVVHSADDLLKCIAIRGAAYVEDRSIPYAEDVDGNDYTATHLLGYVGDEPAGCIRLRYWADFIKIERLAVLPRCRGGLALDLVRAALAFGQDKGYRRFYGQAAFPVSKIWERFGFKRRPGAGLSYLTDEVYYEMDLVTEPSDWRLTPDSGAAVLVRPEGQWDRPGPLEANAETPDLPDKSLGSGEWIPGVSPTTLYPDKDIPGCVNPFYGESPTCGKDSWPPLIYGRLQGVNDGAD</sequence>
<dbReference type="Proteomes" id="UP000094969">
    <property type="component" value="Chromosome"/>
</dbReference>
<dbReference type="STRING" id="1526658.BHK69_09005"/>
<keyword evidence="4" id="KW-1185">Reference proteome</keyword>
<dbReference type="InterPro" id="IPR016181">
    <property type="entry name" value="Acyl_CoA_acyltransferase"/>
</dbReference>
<dbReference type="OrthoDB" id="9796171at2"/>
<dbReference type="GO" id="GO:0016747">
    <property type="term" value="F:acyltransferase activity, transferring groups other than amino-acyl groups"/>
    <property type="evidence" value="ECO:0007669"/>
    <property type="project" value="InterPro"/>
</dbReference>
<evidence type="ECO:0000313" key="4">
    <source>
        <dbReference type="Proteomes" id="UP000094969"/>
    </source>
</evidence>